<dbReference type="eggNOG" id="ENOG503191D">
    <property type="taxonomic scope" value="Bacteria"/>
</dbReference>
<evidence type="ECO:0000313" key="3">
    <source>
        <dbReference type="Proteomes" id="UP000001880"/>
    </source>
</evidence>
<dbReference type="Proteomes" id="UP000001880">
    <property type="component" value="Chromosome"/>
</dbReference>
<dbReference type="InterPro" id="IPR036388">
    <property type="entry name" value="WH-like_DNA-bd_sf"/>
</dbReference>
<feature type="compositionally biased region" description="Basic residues" evidence="1">
    <location>
        <begin position="130"/>
        <end position="152"/>
    </location>
</feature>
<dbReference type="OrthoDB" id="5516238at2"/>
<dbReference type="Gene3D" id="1.10.10.10">
    <property type="entry name" value="Winged helix-like DNA-binding domain superfamily/Winged helix DNA-binding domain"/>
    <property type="match status" value="1"/>
</dbReference>
<evidence type="ECO:0000313" key="2">
    <source>
        <dbReference type="EMBL" id="ACY18451.1"/>
    </source>
</evidence>
<gene>
    <name evidence="2" type="ordered locus">Hoch_5976</name>
</gene>
<accession>D0LJU4</accession>
<dbReference type="EMBL" id="CP001804">
    <property type="protein sequence ID" value="ACY18451.1"/>
    <property type="molecule type" value="Genomic_DNA"/>
</dbReference>
<reference evidence="2 3" key="1">
    <citation type="journal article" date="2010" name="Stand. Genomic Sci.">
        <title>Complete genome sequence of Haliangium ochraceum type strain (SMP-2).</title>
        <authorList>
            <consortium name="US DOE Joint Genome Institute (JGI-PGF)"/>
            <person name="Ivanova N."/>
            <person name="Daum C."/>
            <person name="Lang E."/>
            <person name="Abt B."/>
            <person name="Kopitz M."/>
            <person name="Saunders E."/>
            <person name="Lapidus A."/>
            <person name="Lucas S."/>
            <person name="Glavina Del Rio T."/>
            <person name="Nolan M."/>
            <person name="Tice H."/>
            <person name="Copeland A."/>
            <person name="Cheng J.F."/>
            <person name="Chen F."/>
            <person name="Bruce D."/>
            <person name="Goodwin L."/>
            <person name="Pitluck S."/>
            <person name="Mavromatis K."/>
            <person name="Pati A."/>
            <person name="Mikhailova N."/>
            <person name="Chen A."/>
            <person name="Palaniappan K."/>
            <person name="Land M."/>
            <person name="Hauser L."/>
            <person name="Chang Y.J."/>
            <person name="Jeffries C.D."/>
            <person name="Detter J.C."/>
            <person name="Brettin T."/>
            <person name="Rohde M."/>
            <person name="Goker M."/>
            <person name="Bristow J."/>
            <person name="Markowitz V."/>
            <person name="Eisen J.A."/>
            <person name="Hugenholtz P."/>
            <person name="Kyrpides N.C."/>
            <person name="Klenk H.P."/>
        </authorList>
    </citation>
    <scope>NUCLEOTIDE SEQUENCE [LARGE SCALE GENOMIC DNA]</scope>
    <source>
        <strain evidence="3">DSM 14365 / CIP 107738 / JCM 11303 / AJ 13395 / SMP-2</strain>
    </source>
</reference>
<name>D0LJU4_HALO1</name>
<dbReference type="KEGG" id="hoh:Hoch_5976"/>
<dbReference type="RefSeq" id="WP_012831043.1">
    <property type="nucleotide sequence ID" value="NC_013440.1"/>
</dbReference>
<evidence type="ECO:0000256" key="1">
    <source>
        <dbReference type="SAM" id="MobiDB-lite"/>
    </source>
</evidence>
<organism evidence="2 3">
    <name type="scientific">Haliangium ochraceum (strain DSM 14365 / JCM 11303 / SMP-2)</name>
    <dbReference type="NCBI Taxonomy" id="502025"/>
    <lineage>
        <taxon>Bacteria</taxon>
        <taxon>Pseudomonadati</taxon>
        <taxon>Myxococcota</taxon>
        <taxon>Polyangia</taxon>
        <taxon>Haliangiales</taxon>
        <taxon>Kofleriaceae</taxon>
        <taxon>Haliangium</taxon>
    </lineage>
</organism>
<feature type="region of interest" description="Disordered" evidence="1">
    <location>
        <begin position="115"/>
        <end position="152"/>
    </location>
</feature>
<dbReference type="AlphaFoldDB" id="D0LJU4"/>
<keyword evidence="3" id="KW-1185">Reference proteome</keyword>
<proteinExistence type="predicted"/>
<sequence length="152" mass="16886">MDNFQQQVSHRVDAFVSDITELARAAAYEALNSALEARGVETSAPTTRPRRGGKRTAEELQNMADTFFEYVSEHPGQRMEQISKALGFSTSELSLPVKKLLASKKIQLEGQKRATQYYAAGDPNAPAKSGSRRKSKRRASKTVKRKAAKRSR</sequence>
<protein>
    <submittedName>
        <fullName evidence="2">Uncharacterized protein</fullName>
    </submittedName>
</protein>
<dbReference type="HOGENOM" id="CLU_146076_0_0_7"/>